<dbReference type="InterPro" id="IPR027791">
    <property type="entry name" value="Galactosyl_T_C"/>
</dbReference>
<dbReference type="Gene3D" id="3.90.550.10">
    <property type="entry name" value="Spore Coat Polysaccharide Biosynthesis Protein SpsA, Chain A"/>
    <property type="match status" value="1"/>
</dbReference>
<dbReference type="InterPro" id="IPR029044">
    <property type="entry name" value="Nucleotide-diphossugar_trans"/>
</dbReference>
<organism evidence="4 5">
    <name type="scientific">Candidatus Liptonbacteria bacterium RIFCSPLOWO2_01_FULL_45_15</name>
    <dbReference type="NCBI Taxonomy" id="1798649"/>
    <lineage>
        <taxon>Bacteria</taxon>
        <taxon>Candidatus Liptoniibacteriota</taxon>
    </lineage>
</organism>
<keyword evidence="1" id="KW-0808">Transferase</keyword>
<reference evidence="4 5" key="1">
    <citation type="journal article" date="2016" name="Nat. Commun.">
        <title>Thousands of microbial genomes shed light on interconnected biogeochemical processes in an aquifer system.</title>
        <authorList>
            <person name="Anantharaman K."/>
            <person name="Brown C.T."/>
            <person name="Hug L.A."/>
            <person name="Sharon I."/>
            <person name="Castelle C.J."/>
            <person name="Probst A.J."/>
            <person name="Thomas B.C."/>
            <person name="Singh A."/>
            <person name="Wilkins M.J."/>
            <person name="Karaoz U."/>
            <person name="Brodie E.L."/>
            <person name="Williams K.H."/>
            <person name="Hubbard S.S."/>
            <person name="Banfield J.F."/>
        </authorList>
    </citation>
    <scope>NUCLEOTIDE SEQUENCE [LARGE SCALE GENOMIC DNA]</scope>
</reference>
<protein>
    <submittedName>
        <fullName evidence="4">Uncharacterized protein</fullName>
    </submittedName>
</protein>
<dbReference type="Proteomes" id="UP000176287">
    <property type="component" value="Unassembled WGS sequence"/>
</dbReference>
<sequence length="237" mass="27319">MKLSFVIPAYNEENYVGNCISSIQNELERSSREAEIIVIDNASTDKTAEAAKKHKNVRVINEPIKGLVHARQRGLKEASGDLLAYLDADCILNEGWVERVFAEFENPSVVALSGPRHYYDMPKFKKFFADNGWWVAPIVYRIVGYMILGGNFVARRDALEKMGGFDTNIKFYGEDTDIARRLSEFGKVVFRMDFLVQSSGRRLMKEGIFKTYWVYAINFVWQVAFKKPFTNHYQDVR</sequence>
<dbReference type="STRING" id="1798649.A3B13_00025"/>
<feature type="domain" description="Glycosyltransferase 2-like" evidence="2">
    <location>
        <begin position="4"/>
        <end position="130"/>
    </location>
</feature>
<gene>
    <name evidence="4" type="ORF">A3B13_00025</name>
</gene>
<evidence type="ECO:0000313" key="5">
    <source>
        <dbReference type="Proteomes" id="UP000176287"/>
    </source>
</evidence>
<name>A0A1G2CFA7_9BACT</name>
<evidence type="ECO:0000313" key="4">
    <source>
        <dbReference type="EMBL" id="OGZ00083.1"/>
    </source>
</evidence>
<dbReference type="SUPFAM" id="SSF53448">
    <property type="entry name" value="Nucleotide-diphospho-sugar transferases"/>
    <property type="match status" value="1"/>
</dbReference>
<dbReference type="PANTHER" id="PTHR43685:SF2">
    <property type="entry name" value="GLYCOSYLTRANSFERASE 2-LIKE DOMAIN-CONTAINING PROTEIN"/>
    <property type="match status" value="1"/>
</dbReference>
<evidence type="ECO:0000259" key="2">
    <source>
        <dbReference type="Pfam" id="PF00535"/>
    </source>
</evidence>
<feature type="domain" description="Galactosyltransferase C-terminal" evidence="3">
    <location>
        <begin position="142"/>
        <end position="194"/>
    </location>
</feature>
<dbReference type="GO" id="GO:0016740">
    <property type="term" value="F:transferase activity"/>
    <property type="evidence" value="ECO:0007669"/>
    <property type="project" value="UniProtKB-KW"/>
</dbReference>
<accession>A0A1G2CFA7</accession>
<dbReference type="Pfam" id="PF02709">
    <property type="entry name" value="Glyco_transf_7C"/>
    <property type="match status" value="1"/>
</dbReference>
<dbReference type="PANTHER" id="PTHR43685">
    <property type="entry name" value="GLYCOSYLTRANSFERASE"/>
    <property type="match status" value="1"/>
</dbReference>
<evidence type="ECO:0000256" key="1">
    <source>
        <dbReference type="ARBA" id="ARBA00022679"/>
    </source>
</evidence>
<dbReference type="Pfam" id="PF00535">
    <property type="entry name" value="Glycos_transf_2"/>
    <property type="match status" value="1"/>
</dbReference>
<proteinExistence type="predicted"/>
<dbReference type="EMBL" id="MHKZ01000028">
    <property type="protein sequence ID" value="OGZ00083.1"/>
    <property type="molecule type" value="Genomic_DNA"/>
</dbReference>
<dbReference type="CDD" id="cd00761">
    <property type="entry name" value="Glyco_tranf_GTA_type"/>
    <property type="match status" value="1"/>
</dbReference>
<dbReference type="AlphaFoldDB" id="A0A1G2CFA7"/>
<dbReference type="InterPro" id="IPR001173">
    <property type="entry name" value="Glyco_trans_2-like"/>
</dbReference>
<evidence type="ECO:0000259" key="3">
    <source>
        <dbReference type="Pfam" id="PF02709"/>
    </source>
</evidence>
<dbReference type="InterPro" id="IPR050834">
    <property type="entry name" value="Glycosyltransf_2"/>
</dbReference>
<comment type="caution">
    <text evidence="4">The sequence shown here is derived from an EMBL/GenBank/DDBJ whole genome shotgun (WGS) entry which is preliminary data.</text>
</comment>